<evidence type="ECO:0000313" key="2">
    <source>
        <dbReference type="EMBL" id="WXB12219.1"/>
    </source>
</evidence>
<dbReference type="EMBL" id="CP089984">
    <property type="protein sequence ID" value="WXB12219.1"/>
    <property type="molecule type" value="Genomic_DNA"/>
</dbReference>
<protein>
    <submittedName>
        <fullName evidence="2">Uncharacterized protein</fullName>
    </submittedName>
</protein>
<dbReference type="Proteomes" id="UP001370348">
    <property type="component" value="Chromosome"/>
</dbReference>
<sequence>MSARTKRPRAVRPEEQPLDDGGRYGTETWRDVDGVVFCHWDRWLLRLALTEPNGLDSIAAEFRARGRNPRTRGDDHEAMLAQVTDLKARLARVNRRPEDLLDDQERASAWLQKKAFKRVWHDGPNRRTEAMCKTPRRLLAARAMRGNWSCFSVSPARYEPELRNVVGTSEYFDHRWTGTIATVLESKIEILAMMTSDAERLALYRAALTVIIETMERIDDSLAEMSDVFANVERSYLELAGDALDKDGVLRDLLELAVWEDYGLFCRIEDFLRTLREQYAGAAMREIAAMIAELRREELDYPLRKALALHRVLLAS</sequence>
<evidence type="ECO:0000313" key="3">
    <source>
        <dbReference type="Proteomes" id="UP001370348"/>
    </source>
</evidence>
<feature type="compositionally biased region" description="Basic residues" evidence="1">
    <location>
        <begin position="1"/>
        <end position="10"/>
    </location>
</feature>
<name>A0ABZ2LMT7_9BACT</name>
<accession>A0ABZ2LMT7</accession>
<dbReference type="RefSeq" id="WP_394821833.1">
    <property type="nucleotide sequence ID" value="NZ_CP089984.1"/>
</dbReference>
<feature type="region of interest" description="Disordered" evidence="1">
    <location>
        <begin position="1"/>
        <end position="23"/>
    </location>
</feature>
<evidence type="ECO:0000256" key="1">
    <source>
        <dbReference type="SAM" id="MobiDB-lite"/>
    </source>
</evidence>
<keyword evidence="3" id="KW-1185">Reference proteome</keyword>
<reference evidence="2 3" key="1">
    <citation type="submission" date="2021-12" db="EMBL/GenBank/DDBJ databases">
        <title>Discovery of the Pendulisporaceae a myxobacterial family with distinct sporulation behavior and unique specialized metabolism.</title>
        <authorList>
            <person name="Garcia R."/>
            <person name="Popoff A."/>
            <person name="Bader C.D."/>
            <person name="Loehr J."/>
            <person name="Walesch S."/>
            <person name="Walt C."/>
            <person name="Boldt J."/>
            <person name="Bunk B."/>
            <person name="Haeckl F.J.F.P.J."/>
            <person name="Gunesch A.P."/>
            <person name="Birkelbach J."/>
            <person name="Nuebel U."/>
            <person name="Pietschmann T."/>
            <person name="Bach T."/>
            <person name="Mueller R."/>
        </authorList>
    </citation>
    <scope>NUCLEOTIDE SEQUENCE [LARGE SCALE GENOMIC DNA]</scope>
    <source>
        <strain evidence="2 3">MSr11954</strain>
    </source>
</reference>
<organism evidence="2 3">
    <name type="scientific">Pendulispora albinea</name>
    <dbReference type="NCBI Taxonomy" id="2741071"/>
    <lineage>
        <taxon>Bacteria</taxon>
        <taxon>Pseudomonadati</taxon>
        <taxon>Myxococcota</taxon>
        <taxon>Myxococcia</taxon>
        <taxon>Myxococcales</taxon>
        <taxon>Sorangiineae</taxon>
        <taxon>Pendulisporaceae</taxon>
        <taxon>Pendulispora</taxon>
    </lineage>
</organism>
<proteinExistence type="predicted"/>
<gene>
    <name evidence="2" type="ORF">LZC94_30740</name>
</gene>